<reference evidence="3 4" key="1">
    <citation type="submission" date="2023-03" db="EMBL/GenBank/DDBJ databases">
        <title>YIM 133296 draft genome.</title>
        <authorList>
            <person name="Xiong L."/>
        </authorList>
    </citation>
    <scope>NUCLEOTIDE SEQUENCE [LARGE SCALE GENOMIC DNA]</scope>
    <source>
        <strain evidence="3 4">YIM 133296</strain>
    </source>
</reference>
<feature type="transmembrane region" description="Helical" evidence="1">
    <location>
        <begin position="47"/>
        <end position="66"/>
    </location>
</feature>
<feature type="domain" description="Low molecular weight protein antigen 6 PH" evidence="2">
    <location>
        <begin position="67"/>
        <end position="127"/>
    </location>
</feature>
<keyword evidence="1" id="KW-0812">Transmembrane</keyword>
<evidence type="ECO:0000313" key="4">
    <source>
        <dbReference type="Proteomes" id="UP001528912"/>
    </source>
</evidence>
<accession>A0ABT6C454</accession>
<keyword evidence="4" id="KW-1185">Reference proteome</keyword>
<keyword evidence="1" id="KW-1133">Transmembrane helix</keyword>
<dbReference type="RefSeq" id="WP_277190855.1">
    <property type="nucleotide sequence ID" value="NZ_JAROAV010000008.1"/>
</dbReference>
<gene>
    <name evidence="3" type="ORF">P4R38_02180</name>
</gene>
<feature type="transmembrane region" description="Helical" evidence="1">
    <location>
        <begin position="20"/>
        <end position="41"/>
    </location>
</feature>
<keyword evidence="1" id="KW-0472">Membrane</keyword>
<evidence type="ECO:0000259" key="2">
    <source>
        <dbReference type="Pfam" id="PF10756"/>
    </source>
</evidence>
<dbReference type="EMBL" id="JAROAV010000008">
    <property type="protein sequence ID" value="MDF8263052.1"/>
    <property type="molecule type" value="Genomic_DNA"/>
</dbReference>
<comment type="caution">
    <text evidence="3">The sequence shown here is derived from an EMBL/GenBank/DDBJ whole genome shotgun (WGS) entry which is preliminary data.</text>
</comment>
<name>A0ABT6C454_9MICO</name>
<dbReference type="Proteomes" id="UP001528912">
    <property type="component" value="Unassembled WGS sequence"/>
</dbReference>
<dbReference type="Pfam" id="PF10756">
    <property type="entry name" value="bPH_6"/>
    <property type="match status" value="1"/>
</dbReference>
<dbReference type="InterPro" id="IPR019692">
    <property type="entry name" value="CFP-6_PH"/>
</dbReference>
<evidence type="ECO:0000256" key="1">
    <source>
        <dbReference type="SAM" id="Phobius"/>
    </source>
</evidence>
<proteinExistence type="predicted"/>
<sequence length="219" mass="22970">MSSSSDPAQRPQRHVFRQRAALGAGGFLLLVMVVVVVTSLFDLSRGSVDVILWCTAIALVVWVVLLRPSVQLTQGGLVLHNLVRDVRMPWPQVDIVESRWNLKIFTPQDQGYSAWAISSQRPKPNVGGSGGMLGGLGALGQLRGSTGRVATEAPIGPSERAGSAGAVAVQVQLAREDYDRAVGAGAVEKQSGPVVVRPALVPILALALAIALALSALLT</sequence>
<feature type="transmembrane region" description="Helical" evidence="1">
    <location>
        <begin position="199"/>
        <end position="218"/>
    </location>
</feature>
<protein>
    <submittedName>
        <fullName evidence="3">PH domain-containing protein</fullName>
    </submittedName>
</protein>
<evidence type="ECO:0000313" key="3">
    <source>
        <dbReference type="EMBL" id="MDF8263052.1"/>
    </source>
</evidence>
<organism evidence="3 4">
    <name type="scientific">Luteipulveratus flavus</name>
    <dbReference type="NCBI Taxonomy" id="3031728"/>
    <lineage>
        <taxon>Bacteria</taxon>
        <taxon>Bacillati</taxon>
        <taxon>Actinomycetota</taxon>
        <taxon>Actinomycetes</taxon>
        <taxon>Micrococcales</taxon>
        <taxon>Dermacoccaceae</taxon>
        <taxon>Luteipulveratus</taxon>
    </lineage>
</organism>